<dbReference type="Pfam" id="PF00512">
    <property type="entry name" value="HisKA"/>
    <property type="match status" value="1"/>
</dbReference>
<evidence type="ECO:0000313" key="15">
    <source>
        <dbReference type="Proteomes" id="UP000186026"/>
    </source>
</evidence>
<evidence type="ECO:0000256" key="10">
    <source>
        <dbReference type="ARBA" id="ARBA00023012"/>
    </source>
</evidence>
<dbReference type="AlphaFoldDB" id="A0A1N7JPE4"/>
<evidence type="ECO:0000256" key="9">
    <source>
        <dbReference type="ARBA" id="ARBA00022840"/>
    </source>
</evidence>
<dbReference type="PANTHER" id="PTHR45453:SF1">
    <property type="entry name" value="PHOSPHATE REGULON SENSOR PROTEIN PHOR"/>
    <property type="match status" value="1"/>
</dbReference>
<feature type="transmembrane region" description="Helical" evidence="12">
    <location>
        <begin position="310"/>
        <end position="332"/>
    </location>
</feature>
<dbReference type="InterPro" id="IPR004358">
    <property type="entry name" value="Sig_transdc_His_kin-like_C"/>
</dbReference>
<evidence type="ECO:0000256" key="2">
    <source>
        <dbReference type="ARBA" id="ARBA00004236"/>
    </source>
</evidence>
<evidence type="ECO:0000256" key="12">
    <source>
        <dbReference type="SAM" id="Phobius"/>
    </source>
</evidence>
<dbReference type="FunFam" id="3.30.565.10:FF:000023">
    <property type="entry name" value="PAS domain-containing sensor histidine kinase"/>
    <property type="match status" value="1"/>
</dbReference>
<keyword evidence="10" id="KW-0902">Two-component regulatory system</keyword>
<keyword evidence="6" id="KW-0808">Transferase</keyword>
<evidence type="ECO:0000259" key="13">
    <source>
        <dbReference type="PROSITE" id="PS50109"/>
    </source>
</evidence>
<evidence type="ECO:0000256" key="7">
    <source>
        <dbReference type="ARBA" id="ARBA00022741"/>
    </source>
</evidence>
<dbReference type="GO" id="GO:0000155">
    <property type="term" value="F:phosphorelay sensor kinase activity"/>
    <property type="evidence" value="ECO:0007669"/>
    <property type="project" value="InterPro"/>
</dbReference>
<keyword evidence="5" id="KW-0597">Phosphoprotein</keyword>
<dbReference type="InterPro" id="IPR003594">
    <property type="entry name" value="HATPase_dom"/>
</dbReference>
<keyword evidence="7" id="KW-0547">Nucleotide-binding</keyword>
<keyword evidence="12" id="KW-1133">Transmembrane helix</keyword>
<dbReference type="Gene3D" id="3.30.565.10">
    <property type="entry name" value="Histidine kinase-like ATPase, C-terminal domain"/>
    <property type="match status" value="1"/>
</dbReference>
<keyword evidence="4" id="KW-1003">Cell membrane</keyword>
<dbReference type="CDD" id="cd00082">
    <property type="entry name" value="HisKA"/>
    <property type="match status" value="1"/>
</dbReference>
<dbReference type="GO" id="GO:0004721">
    <property type="term" value="F:phosphoprotein phosphatase activity"/>
    <property type="evidence" value="ECO:0007669"/>
    <property type="project" value="TreeGrafter"/>
</dbReference>
<protein>
    <recommendedName>
        <fullName evidence="3">histidine kinase</fullName>
        <ecNumber evidence="3">2.7.13.3</ecNumber>
    </recommendedName>
</protein>
<evidence type="ECO:0000256" key="4">
    <source>
        <dbReference type="ARBA" id="ARBA00022475"/>
    </source>
</evidence>
<dbReference type="SMART" id="SM00387">
    <property type="entry name" value="HATPase_c"/>
    <property type="match status" value="1"/>
</dbReference>
<dbReference type="GO" id="GO:0016036">
    <property type="term" value="P:cellular response to phosphate starvation"/>
    <property type="evidence" value="ECO:0007669"/>
    <property type="project" value="TreeGrafter"/>
</dbReference>
<keyword evidence="11 12" id="KW-0472">Membrane</keyword>
<dbReference type="SMART" id="SM00388">
    <property type="entry name" value="HisKA"/>
    <property type="match status" value="1"/>
</dbReference>
<dbReference type="InterPro" id="IPR003661">
    <property type="entry name" value="HisK_dim/P_dom"/>
</dbReference>
<dbReference type="EC" id="2.7.13.3" evidence="3"/>
<keyword evidence="12" id="KW-0812">Transmembrane</keyword>
<evidence type="ECO:0000256" key="3">
    <source>
        <dbReference type="ARBA" id="ARBA00012438"/>
    </source>
</evidence>
<evidence type="ECO:0000256" key="5">
    <source>
        <dbReference type="ARBA" id="ARBA00022553"/>
    </source>
</evidence>
<evidence type="ECO:0000256" key="11">
    <source>
        <dbReference type="ARBA" id="ARBA00023136"/>
    </source>
</evidence>
<comment type="catalytic activity">
    <reaction evidence="1">
        <text>ATP + protein L-histidine = ADP + protein N-phospho-L-histidine.</text>
        <dbReference type="EC" id="2.7.13.3"/>
    </reaction>
</comment>
<feature type="domain" description="Histidine kinase" evidence="13">
    <location>
        <begin position="351"/>
        <end position="570"/>
    </location>
</feature>
<dbReference type="PRINTS" id="PR00344">
    <property type="entry name" value="BCTRLSENSOR"/>
</dbReference>
<dbReference type="Proteomes" id="UP000186026">
    <property type="component" value="Unassembled WGS sequence"/>
</dbReference>
<gene>
    <name evidence="14" type="ORF">SAMN05421761_101179</name>
</gene>
<dbReference type="Pfam" id="PF02518">
    <property type="entry name" value="HATPase_c"/>
    <property type="match status" value="1"/>
</dbReference>
<keyword evidence="15" id="KW-1185">Reference proteome</keyword>
<dbReference type="OrthoDB" id="1933776at2"/>
<dbReference type="CDD" id="cd00075">
    <property type="entry name" value="HATPase"/>
    <property type="match status" value="1"/>
</dbReference>
<dbReference type="EMBL" id="FTOP01000001">
    <property type="protein sequence ID" value="SIS51233.1"/>
    <property type="molecule type" value="Genomic_DNA"/>
</dbReference>
<dbReference type="InterPro" id="IPR036097">
    <property type="entry name" value="HisK_dim/P_sf"/>
</dbReference>
<dbReference type="RefSeq" id="WP_076497615.1">
    <property type="nucleotide sequence ID" value="NZ_FTOP01000001.1"/>
</dbReference>
<keyword evidence="9" id="KW-0067">ATP-binding</keyword>
<sequence length="570" mass="65668">MSKSKMKLMIVLMSLASFGLLGFQFYWISNALRINEERFEQNVYQSLTATVAHIEKGEASDVFLNYLVQDTLLQKYLFEPIEPIEIQVRQRPVNRRRPSVTDSVMQFPIPQFSQRFQRIIEASGFDINILADLDNFLNNLTAEMASTIFTPDELQVLLQERERQYAYLSQIELSYRGRFNGRRDIETEREYNIPPEDLEKIRRANERIELMNRAWEELLEGQKDILSRMDTSFVRQFLANVLSERGINQKFDLAVINDKGSLIPITPVSDALKLIRDGQQARLFPSDIVGKENYLSIYFPRKKLFVVQQVWLPVLSSMIFIAIIIICFIYAIRVIIRQKNLSEIKNDFINNMTHEFKTPIATVSLAVEALQDPELANQDAFRNRYLSIIKDENKRLGSQVEKVLQSAALDKKDFKLKLEPVDFKELISTAKKQVELQVENKGGNISLNSKLKDSTIIADKFHLSHMVNNLLDNAIKYSQAKPIIKIQSWDDQDHVYIAIEDNGIGMSKEAVKKIFDKFYRVPTGNLHDVKGFGLGLSYVKTMLEAHRGEIQVSSEPGKGSIFTLKLPKKQ</sequence>
<dbReference type="STRING" id="529505.SAMN05421761_101179"/>
<dbReference type="InterPro" id="IPR036890">
    <property type="entry name" value="HATPase_C_sf"/>
</dbReference>
<dbReference type="PROSITE" id="PS50109">
    <property type="entry name" value="HIS_KIN"/>
    <property type="match status" value="1"/>
</dbReference>
<dbReference type="Gene3D" id="1.10.287.130">
    <property type="match status" value="1"/>
</dbReference>
<evidence type="ECO:0000313" key="14">
    <source>
        <dbReference type="EMBL" id="SIS51233.1"/>
    </source>
</evidence>
<keyword evidence="8 14" id="KW-0418">Kinase</keyword>
<dbReference type="InterPro" id="IPR050351">
    <property type="entry name" value="BphY/WalK/GraS-like"/>
</dbReference>
<reference evidence="15" key="1">
    <citation type="submission" date="2017-01" db="EMBL/GenBank/DDBJ databases">
        <authorList>
            <person name="Varghese N."/>
            <person name="Submissions S."/>
        </authorList>
    </citation>
    <scope>NUCLEOTIDE SEQUENCE [LARGE SCALE GENOMIC DNA]</scope>
    <source>
        <strain evidence="15">DSM 46698</strain>
    </source>
</reference>
<evidence type="ECO:0000256" key="6">
    <source>
        <dbReference type="ARBA" id="ARBA00022679"/>
    </source>
</evidence>
<name>A0A1N7JPE4_9BACT</name>
<proteinExistence type="predicted"/>
<dbReference type="PANTHER" id="PTHR45453">
    <property type="entry name" value="PHOSPHATE REGULON SENSOR PROTEIN PHOR"/>
    <property type="match status" value="1"/>
</dbReference>
<dbReference type="GO" id="GO:0005886">
    <property type="term" value="C:plasma membrane"/>
    <property type="evidence" value="ECO:0007669"/>
    <property type="project" value="UniProtKB-SubCell"/>
</dbReference>
<comment type="subcellular location">
    <subcellularLocation>
        <location evidence="2">Cell membrane</location>
    </subcellularLocation>
</comment>
<dbReference type="GO" id="GO:0005524">
    <property type="term" value="F:ATP binding"/>
    <property type="evidence" value="ECO:0007669"/>
    <property type="project" value="UniProtKB-KW"/>
</dbReference>
<accession>A0A1N7JPE4</accession>
<dbReference type="SUPFAM" id="SSF55874">
    <property type="entry name" value="ATPase domain of HSP90 chaperone/DNA topoisomerase II/histidine kinase"/>
    <property type="match status" value="1"/>
</dbReference>
<evidence type="ECO:0000256" key="1">
    <source>
        <dbReference type="ARBA" id="ARBA00000085"/>
    </source>
</evidence>
<dbReference type="InterPro" id="IPR005467">
    <property type="entry name" value="His_kinase_dom"/>
</dbReference>
<dbReference type="SUPFAM" id="SSF47384">
    <property type="entry name" value="Homodimeric domain of signal transducing histidine kinase"/>
    <property type="match status" value="1"/>
</dbReference>
<evidence type="ECO:0000256" key="8">
    <source>
        <dbReference type="ARBA" id="ARBA00022777"/>
    </source>
</evidence>
<organism evidence="14 15">
    <name type="scientific">Belliella pelovolcani</name>
    <dbReference type="NCBI Taxonomy" id="529505"/>
    <lineage>
        <taxon>Bacteria</taxon>
        <taxon>Pseudomonadati</taxon>
        <taxon>Bacteroidota</taxon>
        <taxon>Cytophagia</taxon>
        <taxon>Cytophagales</taxon>
        <taxon>Cyclobacteriaceae</taxon>
        <taxon>Belliella</taxon>
    </lineage>
</organism>